<dbReference type="InterPro" id="IPR042463">
    <property type="entry name" value="HNOB_dom_associated_sf"/>
</dbReference>
<keyword evidence="3" id="KW-0548">Nucleotidyltransferase</keyword>
<dbReference type="Pfam" id="PF00990">
    <property type="entry name" value="GGDEF"/>
    <property type="match status" value="1"/>
</dbReference>
<organism evidence="3 4">
    <name type="scientific">Ruixingdingia sedimenti</name>
    <dbReference type="NCBI Taxonomy" id="3073604"/>
    <lineage>
        <taxon>Bacteria</taxon>
        <taxon>Pseudomonadati</taxon>
        <taxon>Pseudomonadota</taxon>
        <taxon>Alphaproteobacteria</taxon>
        <taxon>Rhodobacterales</taxon>
        <taxon>Paracoccaceae</taxon>
        <taxon>Ruixingdingia</taxon>
    </lineage>
</organism>
<dbReference type="RefSeq" id="WP_310456270.1">
    <property type="nucleotide sequence ID" value="NZ_JAVKPH010000004.1"/>
</dbReference>
<dbReference type="Gene3D" id="3.30.70.270">
    <property type="match status" value="1"/>
</dbReference>
<dbReference type="NCBIfam" id="TIGR00254">
    <property type="entry name" value="GGDEF"/>
    <property type="match status" value="1"/>
</dbReference>
<protein>
    <submittedName>
        <fullName evidence="3">Diguanylate cyclase</fullName>
        <ecNumber evidence="3">2.7.7.65</ecNumber>
    </submittedName>
</protein>
<evidence type="ECO:0000259" key="2">
    <source>
        <dbReference type="PROSITE" id="PS50887"/>
    </source>
</evidence>
<dbReference type="PANTHER" id="PTHR46663">
    <property type="entry name" value="DIGUANYLATE CYCLASE DGCT-RELATED"/>
    <property type="match status" value="1"/>
</dbReference>
<accession>A0ABU1F579</accession>
<gene>
    <name evidence="3" type="ORF">RGD00_05390</name>
</gene>
<dbReference type="SMART" id="SM00267">
    <property type="entry name" value="GGDEF"/>
    <property type="match status" value="1"/>
</dbReference>
<dbReference type="InterPro" id="IPR052163">
    <property type="entry name" value="DGC-Regulatory_Protein"/>
</dbReference>
<comment type="caution">
    <text evidence="3">The sequence shown here is derived from an EMBL/GenBank/DDBJ whole genome shotgun (WGS) entry which is preliminary data.</text>
</comment>
<dbReference type="InterPro" id="IPR029787">
    <property type="entry name" value="Nucleotide_cyclase"/>
</dbReference>
<dbReference type="InterPro" id="IPR000160">
    <property type="entry name" value="GGDEF_dom"/>
</dbReference>
<dbReference type="PROSITE" id="PS50887">
    <property type="entry name" value="GGDEF"/>
    <property type="match status" value="1"/>
</dbReference>
<keyword evidence="1" id="KW-0175">Coiled coil</keyword>
<dbReference type="Proteomes" id="UP001247754">
    <property type="component" value="Unassembled WGS sequence"/>
</dbReference>
<name>A0ABU1F579_9RHOB</name>
<evidence type="ECO:0000313" key="4">
    <source>
        <dbReference type="Proteomes" id="UP001247754"/>
    </source>
</evidence>
<sequence length="322" mass="34605">MAVMLDPAVLDRLMPMHLRVDAEGVVTGAGPTLRKVLAPRGVAGQPFFGLFHIRRPTGIGSMQRLRRHAGDRLRLTLCAPPGTGFRGLALPDAAGGMIVNLSFGIALADAVRDHGLTDADFAPTDLAMELLYLAEAKTAVMDELRDLNRRLQGAKTAAEEQALTDTLTGLRNRRAMDRVMAGLIAAGTPFGLMHIDLDYFKQVNDSFGHAAGDHVLQQVAQVLTSETRAGDTVARVGGDEFVVILPGLVDAVRIQSVARRVIERLSAPIAWEGQECRVSASAGITLSTAYPRPQPDRMLSDADHALYASKHAGRAQVTLHRV</sequence>
<dbReference type="EC" id="2.7.7.65" evidence="3"/>
<dbReference type="GO" id="GO:0052621">
    <property type="term" value="F:diguanylate cyclase activity"/>
    <property type="evidence" value="ECO:0007669"/>
    <property type="project" value="UniProtKB-EC"/>
</dbReference>
<dbReference type="InterPro" id="IPR043128">
    <property type="entry name" value="Rev_trsase/Diguanyl_cyclase"/>
</dbReference>
<feature type="domain" description="GGDEF" evidence="2">
    <location>
        <begin position="188"/>
        <end position="322"/>
    </location>
</feature>
<dbReference type="EMBL" id="JAVKPH010000004">
    <property type="protein sequence ID" value="MDR5652025.1"/>
    <property type="molecule type" value="Genomic_DNA"/>
</dbReference>
<reference evidence="3 4" key="1">
    <citation type="submission" date="2023-09" db="EMBL/GenBank/DDBJ databases">
        <title>Xinfangfangia sedmenti sp. nov., isolated the sedment.</title>
        <authorList>
            <person name="Xu L."/>
        </authorList>
    </citation>
    <scope>NUCLEOTIDE SEQUENCE [LARGE SCALE GENOMIC DNA]</scope>
    <source>
        <strain evidence="3 4">LG-4</strain>
    </source>
</reference>
<dbReference type="Gene3D" id="3.30.450.260">
    <property type="entry name" value="Haem NO binding associated domain"/>
    <property type="match status" value="1"/>
</dbReference>
<feature type="coiled-coil region" evidence="1">
    <location>
        <begin position="137"/>
        <end position="164"/>
    </location>
</feature>
<dbReference type="PANTHER" id="PTHR46663:SF2">
    <property type="entry name" value="GGDEF DOMAIN-CONTAINING PROTEIN"/>
    <property type="match status" value="1"/>
</dbReference>
<dbReference type="CDD" id="cd01949">
    <property type="entry name" value="GGDEF"/>
    <property type="match status" value="1"/>
</dbReference>
<keyword evidence="3" id="KW-0808">Transferase</keyword>
<keyword evidence="4" id="KW-1185">Reference proteome</keyword>
<proteinExistence type="predicted"/>
<evidence type="ECO:0000313" key="3">
    <source>
        <dbReference type="EMBL" id="MDR5652025.1"/>
    </source>
</evidence>
<evidence type="ECO:0000256" key="1">
    <source>
        <dbReference type="SAM" id="Coils"/>
    </source>
</evidence>
<dbReference type="SUPFAM" id="SSF55073">
    <property type="entry name" value="Nucleotide cyclase"/>
    <property type="match status" value="1"/>
</dbReference>